<dbReference type="OrthoDB" id="9779518at2"/>
<gene>
    <name evidence="1" type="ORF">EAH76_00110</name>
</gene>
<dbReference type="PANTHER" id="PTHR43657">
    <property type="entry name" value="TRYPTOPHAN RNA-BINDING ATTENUATOR PROTEIN-LIKE PROTEIN"/>
    <property type="match status" value="1"/>
</dbReference>
<dbReference type="InterPro" id="IPR036983">
    <property type="entry name" value="AIM24_sf"/>
</dbReference>
<reference evidence="1 2" key="1">
    <citation type="journal article" date="2019" name="Environ. Microbiol.">
        <title>Species interactions and distinct microbial communities in high Arctic permafrost affected cryosols are associated with the CH4 and CO2 gas fluxes.</title>
        <authorList>
            <person name="Altshuler I."/>
            <person name="Hamel J."/>
            <person name="Turney S."/>
            <person name="Magnuson E."/>
            <person name="Levesque R."/>
            <person name="Greer C."/>
            <person name="Whyte L.G."/>
        </authorList>
    </citation>
    <scope>NUCLEOTIDE SEQUENCE [LARGE SCALE GENOMIC DNA]</scope>
    <source>
        <strain evidence="1 2">E6.1</strain>
    </source>
</reference>
<keyword evidence="2" id="KW-1185">Reference proteome</keyword>
<proteinExistence type="predicted"/>
<dbReference type="SUPFAM" id="SSF51219">
    <property type="entry name" value="TRAP-like"/>
    <property type="match status" value="1"/>
</dbReference>
<dbReference type="InterPro" id="IPR002838">
    <property type="entry name" value="AIM24"/>
</dbReference>
<comment type="caution">
    <text evidence="1">The sequence shown here is derived from an EMBL/GenBank/DDBJ whole genome shotgun (WGS) entry which is preliminary data.</text>
</comment>
<protein>
    <submittedName>
        <fullName evidence="1">TIGR00266 family protein</fullName>
    </submittedName>
</protein>
<evidence type="ECO:0000313" key="2">
    <source>
        <dbReference type="Proteomes" id="UP000319931"/>
    </source>
</evidence>
<dbReference type="InterPro" id="IPR016031">
    <property type="entry name" value="Trp_RNA-bd_attenuator-like_dom"/>
</dbReference>
<dbReference type="EMBL" id="RCZC01000001">
    <property type="protein sequence ID" value="TPG56021.1"/>
    <property type="molecule type" value="Genomic_DNA"/>
</dbReference>
<evidence type="ECO:0000313" key="1">
    <source>
        <dbReference type="EMBL" id="TPG56021.1"/>
    </source>
</evidence>
<dbReference type="Proteomes" id="UP000319931">
    <property type="component" value="Unassembled WGS sequence"/>
</dbReference>
<dbReference type="PANTHER" id="PTHR43657:SF1">
    <property type="entry name" value="ALTERED INHERITANCE OF MITOCHONDRIA PROTEIN 24, MITOCHONDRIAL"/>
    <property type="match status" value="1"/>
</dbReference>
<name>A0A502G380_9SPHN</name>
<dbReference type="Gene3D" id="3.60.160.10">
    <property type="entry name" value="Mitochondrial biogenesis AIM24"/>
    <property type="match status" value="1"/>
</dbReference>
<dbReference type="AlphaFoldDB" id="A0A502G380"/>
<dbReference type="NCBIfam" id="TIGR00266">
    <property type="entry name" value="TIGR00266 family protein"/>
    <property type="match status" value="1"/>
</dbReference>
<organism evidence="1 2">
    <name type="scientific">Sphingomonas glacialis</name>
    <dbReference type="NCBI Taxonomy" id="658225"/>
    <lineage>
        <taxon>Bacteria</taxon>
        <taxon>Pseudomonadati</taxon>
        <taxon>Pseudomonadota</taxon>
        <taxon>Alphaproteobacteria</taxon>
        <taxon>Sphingomonadales</taxon>
        <taxon>Sphingomonadaceae</taxon>
        <taxon>Sphingomonas</taxon>
    </lineage>
</organism>
<sequence length="259" mass="27291">MRYDIAGTVMQTVSIDLDRGERIVSQTHAMAWMSDGIRMDTHTGGGLFAGLKRAMSGGSIFITEYIADDPAHVAFAPRFPGKIIARTLRAGESLLCRKETFLCAEYSVSLDIAFQQRLGAGVFAGEGFILQRVTGPGTVFLDLSGEVIEKDLAPGERLRVHAGHIGIQEPTVSTDIQMVRGFRNILFGGEGLFLATLTGPGKVWLQSMPIMNLAEEVARHLPGNEERGAAAGAGIGRLVGGGAAGAVVGGLLGGLIGNE</sequence>
<accession>A0A502G380</accession>
<dbReference type="Pfam" id="PF01987">
    <property type="entry name" value="AIM24"/>
    <property type="match status" value="1"/>
</dbReference>
<dbReference type="RefSeq" id="WP_140846566.1">
    <property type="nucleotide sequence ID" value="NZ_RCZC01000001.1"/>
</dbReference>